<dbReference type="SUPFAM" id="SSF53850">
    <property type="entry name" value="Periplasmic binding protein-like II"/>
    <property type="match status" value="1"/>
</dbReference>
<comment type="similarity">
    <text evidence="2">Belongs to the bacterial solute-binding protein 5 family.</text>
</comment>
<proteinExistence type="inferred from homology"/>
<dbReference type="Proteomes" id="UP001164803">
    <property type="component" value="Chromosome"/>
</dbReference>
<evidence type="ECO:0000259" key="4">
    <source>
        <dbReference type="Pfam" id="PF00496"/>
    </source>
</evidence>
<evidence type="ECO:0000313" key="6">
    <source>
        <dbReference type="Proteomes" id="UP001164803"/>
    </source>
</evidence>
<organism evidence="5 6">
    <name type="scientific">Alicyclobacillus dauci</name>
    <dbReference type="NCBI Taxonomy" id="1475485"/>
    <lineage>
        <taxon>Bacteria</taxon>
        <taxon>Bacillati</taxon>
        <taxon>Bacillota</taxon>
        <taxon>Bacilli</taxon>
        <taxon>Bacillales</taxon>
        <taxon>Alicyclobacillaceae</taxon>
        <taxon>Alicyclobacillus</taxon>
    </lineage>
</organism>
<dbReference type="EMBL" id="CP104064">
    <property type="protein sequence ID" value="WAH35247.1"/>
    <property type="molecule type" value="Genomic_DNA"/>
</dbReference>
<reference evidence="5" key="1">
    <citation type="submission" date="2022-08" db="EMBL/GenBank/DDBJ databases">
        <title>Alicyclobacillus dauci DSM2870, complete genome.</title>
        <authorList>
            <person name="Wang Q."/>
            <person name="Cai R."/>
            <person name="Wang Z."/>
        </authorList>
    </citation>
    <scope>NUCLEOTIDE SEQUENCE</scope>
    <source>
        <strain evidence="5">DSM 28700</strain>
    </source>
</reference>
<evidence type="ECO:0000256" key="3">
    <source>
        <dbReference type="ARBA" id="ARBA00022729"/>
    </source>
</evidence>
<feature type="domain" description="Solute-binding protein family 5" evidence="4">
    <location>
        <begin position="86"/>
        <end position="463"/>
    </location>
</feature>
<comment type="subcellular location">
    <subcellularLocation>
        <location evidence="1">Cell membrane</location>
        <topology evidence="1">Lipid-anchor</topology>
    </subcellularLocation>
</comment>
<dbReference type="InterPro" id="IPR000914">
    <property type="entry name" value="SBP_5_dom"/>
</dbReference>
<dbReference type="PROSITE" id="PS51257">
    <property type="entry name" value="PROKAR_LIPOPROTEIN"/>
    <property type="match status" value="1"/>
</dbReference>
<dbReference type="InterPro" id="IPR030678">
    <property type="entry name" value="Peptide/Ni-bd"/>
</dbReference>
<keyword evidence="6" id="KW-1185">Reference proteome</keyword>
<dbReference type="CDD" id="cd00995">
    <property type="entry name" value="PBP2_NikA_DppA_OppA_like"/>
    <property type="match status" value="1"/>
</dbReference>
<name>A0ABY6YXC0_9BACL</name>
<dbReference type="PIRSF" id="PIRSF002741">
    <property type="entry name" value="MppA"/>
    <property type="match status" value="1"/>
</dbReference>
<dbReference type="PANTHER" id="PTHR30290">
    <property type="entry name" value="PERIPLASMIC BINDING COMPONENT OF ABC TRANSPORTER"/>
    <property type="match status" value="1"/>
</dbReference>
<sequence length="546" mass="60748">MDKKLWMATMGSVVLSLGVLGGCGTNTNSTSSKPATTAVQSGGKIVIDEPDEISSLDPAIAYSLINDEIVFQLYDQLVTYKPGTSEIAPDLASSWDISSDGKTYTFHLKKGVKFWNRDDMTAQSFIDEFERVLSKTVDSPGEGFLDPIVVGSTAFHDGKAKSVSGLSAPDPYTLVIKLTKPEPFFLQVLAQEFFSPVDKKYIDSIGNDAFAFKPMGTGPFELKSYQQEHQLVLTKNPNYFIPNKPKLDEIDISIQTNESLSAMRFQQGTTAFIDFNQNIDSQDFVSMMKNPKYKNDFYKETLNTLGFLNINNQSGPFKQKLVRQAVNYAVNKQRLVQLQNGRASVAYQILPPNMPGYESDLPSNVKYTYDPAKAKELLKEAGYQNGFSTEILTPNDESTVKLVQSIQADLAVVGIKASIKPVPASTYSPLAQSGKEPLVYEIWSQDFPDPYDFLDSFLNSRNIPDINRSFYSNGAIDKELNQAANMQQGDARIALYQKIQNQALADAALMPLYYPVQYAVVQPWLKGFYMNPVHLDPLQDISVQSH</sequence>
<evidence type="ECO:0000256" key="1">
    <source>
        <dbReference type="ARBA" id="ARBA00004193"/>
    </source>
</evidence>
<dbReference type="InterPro" id="IPR039424">
    <property type="entry name" value="SBP_5"/>
</dbReference>
<keyword evidence="3" id="KW-0732">Signal</keyword>
<gene>
    <name evidence="5" type="ORF">NZD86_13100</name>
</gene>
<dbReference type="Pfam" id="PF00496">
    <property type="entry name" value="SBP_bac_5"/>
    <property type="match status" value="1"/>
</dbReference>
<evidence type="ECO:0000313" key="5">
    <source>
        <dbReference type="EMBL" id="WAH35247.1"/>
    </source>
</evidence>
<accession>A0ABY6YXC0</accession>
<dbReference type="RefSeq" id="WP_268042298.1">
    <property type="nucleotide sequence ID" value="NZ_CP104064.1"/>
</dbReference>
<dbReference type="Gene3D" id="3.10.105.10">
    <property type="entry name" value="Dipeptide-binding Protein, Domain 3"/>
    <property type="match status" value="1"/>
</dbReference>
<protein>
    <submittedName>
        <fullName evidence="5">ABC transporter substrate-binding protein</fullName>
    </submittedName>
</protein>
<dbReference type="PROSITE" id="PS01040">
    <property type="entry name" value="SBP_BACTERIAL_5"/>
    <property type="match status" value="1"/>
</dbReference>
<dbReference type="InterPro" id="IPR023765">
    <property type="entry name" value="SBP_5_CS"/>
</dbReference>
<evidence type="ECO:0000256" key="2">
    <source>
        <dbReference type="ARBA" id="ARBA00005695"/>
    </source>
</evidence>
<dbReference type="Gene3D" id="3.40.190.10">
    <property type="entry name" value="Periplasmic binding protein-like II"/>
    <property type="match status" value="1"/>
</dbReference>